<proteinExistence type="inferred from homology"/>
<dbReference type="FunFam" id="1.10.10.10:FF:000001">
    <property type="entry name" value="LysR family transcriptional regulator"/>
    <property type="match status" value="1"/>
</dbReference>
<dbReference type="GO" id="GO:0043565">
    <property type="term" value="F:sequence-specific DNA binding"/>
    <property type="evidence" value="ECO:0007669"/>
    <property type="project" value="TreeGrafter"/>
</dbReference>
<keyword evidence="3" id="KW-0238">DNA-binding</keyword>
<dbReference type="Pfam" id="PF03466">
    <property type="entry name" value="LysR_substrate"/>
    <property type="match status" value="1"/>
</dbReference>
<reference evidence="6 7" key="1">
    <citation type="submission" date="2015-03" db="EMBL/GenBank/DDBJ databases">
        <authorList>
            <person name="Xie B.-B."/>
            <person name="Rong J.-C."/>
            <person name="Qin Q.-L."/>
            <person name="Zhang Y.-Z."/>
        </authorList>
    </citation>
    <scope>NUCLEOTIDE SEQUENCE [LARGE SCALE GENOMIC DNA]</scope>
    <source>
        <strain evidence="6 7">KMM 661</strain>
    </source>
</reference>
<evidence type="ECO:0000259" key="5">
    <source>
        <dbReference type="PROSITE" id="PS50931"/>
    </source>
</evidence>
<dbReference type="InterPro" id="IPR058163">
    <property type="entry name" value="LysR-type_TF_proteobact-type"/>
</dbReference>
<dbReference type="AlphaFoldDB" id="A0AAC9UIF4"/>
<evidence type="ECO:0000256" key="2">
    <source>
        <dbReference type="ARBA" id="ARBA00023015"/>
    </source>
</evidence>
<dbReference type="PANTHER" id="PTHR30537:SF5">
    <property type="entry name" value="HTH-TYPE TRANSCRIPTIONAL ACTIVATOR TTDR-RELATED"/>
    <property type="match status" value="1"/>
</dbReference>
<evidence type="ECO:0000256" key="1">
    <source>
        <dbReference type="ARBA" id="ARBA00009437"/>
    </source>
</evidence>
<comment type="similarity">
    <text evidence="1">Belongs to the LysR transcriptional regulatory family.</text>
</comment>
<dbReference type="Gene3D" id="3.40.190.290">
    <property type="match status" value="1"/>
</dbReference>
<keyword evidence="2" id="KW-0805">Transcription regulation</keyword>
<name>A0AAC9UIF4_9GAMM</name>
<dbReference type="PROSITE" id="PS50931">
    <property type="entry name" value="HTH_LYSR"/>
    <property type="match status" value="1"/>
</dbReference>
<feature type="domain" description="HTH lysR-type" evidence="5">
    <location>
        <begin position="1"/>
        <end position="59"/>
    </location>
</feature>
<keyword evidence="4" id="KW-0804">Transcription</keyword>
<evidence type="ECO:0000313" key="6">
    <source>
        <dbReference type="EMBL" id="ASM53381.1"/>
    </source>
</evidence>
<sequence>MANAHELTLFSLVVDAQSFNKAAEVAGISTPALSKKISRLEKDLGVQLLYRTTRKLSLTEAGSSLYQHAKSIELQLNDALNSVSAYRGAISGSIKMTVPTISGELLLAQVVGQFCEKYPNVNVDMRLENDFIDLVDKRIDLAIRTGVLADSSLIAKPIIKSRWVVCCAPNYIEKFGEPSNLDDLSRHNCLAYTYQNKGAREWRFTHQGEEVSIAIKGNFSANTAQALRQNALSGYGIVYVPRCCVYEHLLTGELVAILPEYQPRELGVYAVYPYTRHQPEKIKLLIEYITNAYSELSDYF</sequence>
<dbReference type="EMBL" id="CP011036">
    <property type="protein sequence ID" value="ASM53381.1"/>
    <property type="molecule type" value="Genomic_DNA"/>
</dbReference>
<keyword evidence="7" id="KW-1185">Reference proteome</keyword>
<dbReference type="GO" id="GO:0003700">
    <property type="term" value="F:DNA-binding transcription factor activity"/>
    <property type="evidence" value="ECO:0007669"/>
    <property type="project" value="InterPro"/>
</dbReference>
<dbReference type="RefSeq" id="WP_089367949.1">
    <property type="nucleotide sequence ID" value="NZ_BJXZ01000003.1"/>
</dbReference>
<dbReference type="PANTHER" id="PTHR30537">
    <property type="entry name" value="HTH-TYPE TRANSCRIPTIONAL REGULATOR"/>
    <property type="match status" value="1"/>
</dbReference>
<dbReference type="Proteomes" id="UP000198329">
    <property type="component" value="Chromosome I"/>
</dbReference>
<dbReference type="InterPro" id="IPR005119">
    <property type="entry name" value="LysR_subst-bd"/>
</dbReference>
<dbReference type="SUPFAM" id="SSF53850">
    <property type="entry name" value="Periplasmic binding protein-like II"/>
    <property type="match status" value="1"/>
</dbReference>
<dbReference type="PRINTS" id="PR00039">
    <property type="entry name" value="HTHLYSR"/>
</dbReference>
<dbReference type="InterPro" id="IPR036390">
    <property type="entry name" value="WH_DNA-bd_sf"/>
</dbReference>
<dbReference type="CDD" id="cd08422">
    <property type="entry name" value="PBP2_CrgA_like"/>
    <property type="match status" value="1"/>
</dbReference>
<dbReference type="GO" id="GO:0006351">
    <property type="term" value="P:DNA-templated transcription"/>
    <property type="evidence" value="ECO:0007669"/>
    <property type="project" value="TreeGrafter"/>
</dbReference>
<accession>A0AAC9UIF4</accession>
<dbReference type="InterPro" id="IPR000847">
    <property type="entry name" value="LysR_HTH_N"/>
</dbReference>
<dbReference type="Pfam" id="PF00126">
    <property type="entry name" value="HTH_1"/>
    <property type="match status" value="1"/>
</dbReference>
<dbReference type="GeneID" id="300941039"/>
<evidence type="ECO:0000313" key="7">
    <source>
        <dbReference type="Proteomes" id="UP000198329"/>
    </source>
</evidence>
<dbReference type="Gene3D" id="1.10.10.10">
    <property type="entry name" value="Winged helix-like DNA-binding domain superfamily/Winged helix DNA-binding domain"/>
    <property type="match status" value="1"/>
</dbReference>
<evidence type="ECO:0000256" key="4">
    <source>
        <dbReference type="ARBA" id="ARBA00023163"/>
    </source>
</evidence>
<evidence type="ECO:0000256" key="3">
    <source>
        <dbReference type="ARBA" id="ARBA00023125"/>
    </source>
</evidence>
<gene>
    <name evidence="6" type="ORF">PNIG_a1183</name>
</gene>
<dbReference type="InterPro" id="IPR036388">
    <property type="entry name" value="WH-like_DNA-bd_sf"/>
</dbReference>
<dbReference type="KEGG" id="png:PNIG_a1183"/>
<organism evidence="6 7">
    <name type="scientific">Pseudoalteromonas nigrifaciens</name>
    <dbReference type="NCBI Taxonomy" id="28109"/>
    <lineage>
        <taxon>Bacteria</taxon>
        <taxon>Pseudomonadati</taxon>
        <taxon>Pseudomonadota</taxon>
        <taxon>Gammaproteobacteria</taxon>
        <taxon>Alteromonadales</taxon>
        <taxon>Pseudoalteromonadaceae</taxon>
        <taxon>Pseudoalteromonas</taxon>
    </lineage>
</organism>
<dbReference type="SUPFAM" id="SSF46785">
    <property type="entry name" value="Winged helix' DNA-binding domain"/>
    <property type="match status" value="1"/>
</dbReference>
<dbReference type="FunFam" id="3.40.190.290:FF:000001">
    <property type="entry name" value="Transcriptional regulator, LysR family"/>
    <property type="match status" value="1"/>
</dbReference>
<protein>
    <recommendedName>
        <fullName evidence="5">HTH lysR-type domain-containing protein</fullName>
    </recommendedName>
</protein>